<evidence type="ECO:0000313" key="3">
    <source>
        <dbReference type="EMBL" id="QUB39838.1"/>
    </source>
</evidence>
<reference evidence="2" key="1">
    <citation type="submission" date="2016-12" db="EMBL/GenBank/DDBJ databases">
        <title>Draft genome of Streptococcus lactarius CCUG 66490T type strain.</title>
        <authorList>
            <person name="Salva-Serra F."/>
            <person name="Engstrom-Jakobsson H."/>
            <person name="Thorell K."/>
            <person name="Gomila M."/>
            <person name="Gonzales-Siles L."/>
            <person name="Busquets A."/>
            <person name="Jaen-Luchoro D."/>
            <person name="Karlsson R."/>
            <person name="Kristiansson E."/>
            <person name="Moore E."/>
        </authorList>
    </citation>
    <scope>NUCLEOTIDE SEQUENCE</scope>
    <source>
        <strain evidence="2">CCUG 66490</strain>
    </source>
</reference>
<protein>
    <submittedName>
        <fullName evidence="2">Uncharacterized protein</fullName>
    </submittedName>
</protein>
<reference evidence="3 4" key="2">
    <citation type="submission" date="2021-03" db="EMBL/GenBank/DDBJ databases">
        <title>Human Oral Microbial Genomes.</title>
        <authorList>
            <person name="Johnston C.D."/>
            <person name="Chen T."/>
            <person name="Dewhirst F.E."/>
        </authorList>
    </citation>
    <scope>NUCLEOTIDE SEQUENCE [LARGE SCALE GENOMIC DNA]</scope>
    <source>
        <strain evidence="3 4">CCUG 66490</strain>
    </source>
</reference>
<evidence type="ECO:0000256" key="1">
    <source>
        <dbReference type="SAM" id="Phobius"/>
    </source>
</evidence>
<evidence type="ECO:0000313" key="4">
    <source>
        <dbReference type="Proteomes" id="UP000676511"/>
    </source>
</evidence>
<evidence type="ECO:0000313" key="5">
    <source>
        <dbReference type="Proteomes" id="UP001138780"/>
    </source>
</evidence>
<dbReference type="EMBL" id="MRXX01000001">
    <property type="protein sequence ID" value="MBK4778679.1"/>
    <property type="molecule type" value="Genomic_DNA"/>
</dbReference>
<name>A0A9X0WN22_9STRE</name>
<accession>A0A9X0WN22</accession>
<dbReference type="AlphaFoldDB" id="A0A9X0WN22"/>
<dbReference type="Proteomes" id="UP001138780">
    <property type="component" value="Unassembled WGS sequence"/>
</dbReference>
<sequence length="147" mass="17007">MLKSNKLIIFLISLPFLMDIVFYLRNGHPGYSDDSNFVRNHEATVKEEIIAHLAQEKQDIKSVTLLPNTARGEYDNGGDVSGNYHIYFTAYVNHNRERTISVELFFPDASIPPFTLFPPNPYKDKGKKMANWYVERIEESEKASKYE</sequence>
<dbReference type="Proteomes" id="UP000676511">
    <property type="component" value="Chromosome"/>
</dbReference>
<proteinExistence type="predicted"/>
<dbReference type="EMBL" id="CP072329">
    <property type="protein sequence ID" value="QUB39838.1"/>
    <property type="molecule type" value="Genomic_DNA"/>
</dbReference>
<keyword evidence="1" id="KW-1133">Transmembrane helix</keyword>
<feature type="transmembrane region" description="Helical" evidence="1">
    <location>
        <begin position="7"/>
        <end position="24"/>
    </location>
</feature>
<gene>
    <name evidence="2" type="ORF">BTU61_00420</name>
    <name evidence="3" type="ORF">J4854_05200</name>
</gene>
<dbReference type="RefSeq" id="WP_200771857.1">
    <property type="nucleotide sequence ID" value="NZ_CP072329.1"/>
</dbReference>
<keyword evidence="1" id="KW-0472">Membrane</keyword>
<evidence type="ECO:0000313" key="2">
    <source>
        <dbReference type="EMBL" id="MBK4778679.1"/>
    </source>
</evidence>
<keyword evidence="4" id="KW-1185">Reference proteome</keyword>
<keyword evidence="1" id="KW-0812">Transmembrane</keyword>
<organism evidence="2 5">
    <name type="scientific">Streptococcus lactarius</name>
    <dbReference type="NCBI Taxonomy" id="684066"/>
    <lineage>
        <taxon>Bacteria</taxon>
        <taxon>Bacillati</taxon>
        <taxon>Bacillota</taxon>
        <taxon>Bacilli</taxon>
        <taxon>Lactobacillales</taxon>
        <taxon>Streptococcaceae</taxon>
        <taxon>Streptococcus</taxon>
    </lineage>
</organism>